<feature type="domain" description="Glycosyltransferase RgtA/B/C/D-like" evidence="9">
    <location>
        <begin position="64"/>
        <end position="217"/>
    </location>
</feature>
<dbReference type="PANTHER" id="PTHR33908">
    <property type="entry name" value="MANNOSYLTRANSFERASE YKCB-RELATED"/>
    <property type="match status" value="1"/>
</dbReference>
<evidence type="ECO:0000256" key="4">
    <source>
        <dbReference type="ARBA" id="ARBA00022679"/>
    </source>
</evidence>
<evidence type="ECO:0000256" key="1">
    <source>
        <dbReference type="ARBA" id="ARBA00004651"/>
    </source>
</evidence>
<protein>
    <recommendedName>
        <fullName evidence="9">Glycosyltransferase RgtA/B/C/D-like domain-containing protein</fullName>
    </recommendedName>
</protein>
<evidence type="ECO:0000256" key="5">
    <source>
        <dbReference type="ARBA" id="ARBA00022692"/>
    </source>
</evidence>
<evidence type="ECO:0000256" key="8">
    <source>
        <dbReference type="SAM" id="Phobius"/>
    </source>
</evidence>
<accession>A0A1F5YF60</accession>
<name>A0A1F5YF60_9BACT</name>
<dbReference type="GO" id="GO:0009103">
    <property type="term" value="P:lipopolysaccharide biosynthetic process"/>
    <property type="evidence" value="ECO:0007669"/>
    <property type="project" value="UniProtKB-ARBA"/>
</dbReference>
<gene>
    <name evidence="10" type="ORF">A2153_04685</name>
</gene>
<dbReference type="GO" id="GO:0005886">
    <property type="term" value="C:plasma membrane"/>
    <property type="evidence" value="ECO:0007669"/>
    <property type="project" value="UniProtKB-SubCell"/>
</dbReference>
<dbReference type="AlphaFoldDB" id="A0A1F5YF60"/>
<feature type="transmembrane region" description="Helical" evidence="8">
    <location>
        <begin position="164"/>
        <end position="192"/>
    </location>
</feature>
<evidence type="ECO:0000313" key="11">
    <source>
        <dbReference type="Proteomes" id="UP000177396"/>
    </source>
</evidence>
<feature type="transmembrane region" description="Helical" evidence="8">
    <location>
        <begin position="267"/>
        <end position="288"/>
    </location>
</feature>
<evidence type="ECO:0000259" key="9">
    <source>
        <dbReference type="Pfam" id="PF13231"/>
    </source>
</evidence>
<comment type="subcellular location">
    <subcellularLocation>
        <location evidence="1">Cell membrane</location>
        <topology evidence="1">Multi-pass membrane protein</topology>
    </subcellularLocation>
</comment>
<dbReference type="Pfam" id="PF13231">
    <property type="entry name" value="PMT_2"/>
    <property type="match status" value="1"/>
</dbReference>
<dbReference type="InterPro" id="IPR038731">
    <property type="entry name" value="RgtA/B/C-like"/>
</dbReference>
<feature type="transmembrane region" description="Helical" evidence="8">
    <location>
        <begin position="295"/>
        <end position="314"/>
    </location>
</feature>
<sequence>MKQKLILATIVVLALFLRINRLEQNLIFTGETGQTYLEVRDALIDGKLPLRGLSTSHSWLSFGPWYYYLLMVSFKLFGYHPNVPAYMSALFSTAGVILVYLAVKESGSKRKSMVAALLAATSPAYLTLSRDGRFYTLAVYLALAVFIFAVKYNRTGSLNRLEIFLGGLSLGLAVSIHWSGLIIFPGLLWILIKNKNRIKAGWGALGFLLPFIPFLIYDARHSFSMTGKILAWLPYRILTTIGIINTGSFRPGSSEIFTAITEFFQSVVNPIGLKGAVLTAIFCVYSILLIRRKDIIGMTAIFLWGGIISIMLHGQPPLHYFAPVLPFAFLLYADFIGRLVLISRGTFWRAFSLIMLSGLFFFQAKFLFSDKWFYIKQAATGDKPVPYALQEDLAKKIVNEAAGKEYSLKRVGPFDIYRENFSQNYRYLMWMYGNEPLVGRKTNLVYTIYDDPKGLPLDADPSSTIRAGNIMAIREDNVDRP</sequence>
<feature type="transmembrane region" description="Helical" evidence="8">
    <location>
        <begin position="198"/>
        <end position="217"/>
    </location>
</feature>
<reference evidence="10 11" key="1">
    <citation type="journal article" date="2016" name="Nat. Commun.">
        <title>Thousands of microbial genomes shed light on interconnected biogeochemical processes in an aquifer system.</title>
        <authorList>
            <person name="Anantharaman K."/>
            <person name="Brown C.T."/>
            <person name="Hug L.A."/>
            <person name="Sharon I."/>
            <person name="Castelle C.J."/>
            <person name="Probst A.J."/>
            <person name="Thomas B.C."/>
            <person name="Singh A."/>
            <person name="Wilkins M.J."/>
            <person name="Karaoz U."/>
            <person name="Brodie E.L."/>
            <person name="Williams K.H."/>
            <person name="Hubbard S.S."/>
            <person name="Banfield J.F."/>
        </authorList>
    </citation>
    <scope>NUCLEOTIDE SEQUENCE [LARGE SCALE GENOMIC DNA]</scope>
</reference>
<feature type="transmembrane region" description="Helical" evidence="8">
    <location>
        <begin position="83"/>
        <end position="103"/>
    </location>
</feature>
<dbReference type="GO" id="GO:0016763">
    <property type="term" value="F:pentosyltransferase activity"/>
    <property type="evidence" value="ECO:0007669"/>
    <property type="project" value="TreeGrafter"/>
</dbReference>
<keyword evidence="3" id="KW-0328">Glycosyltransferase</keyword>
<keyword evidence="4" id="KW-0808">Transferase</keyword>
<keyword evidence="2" id="KW-1003">Cell membrane</keyword>
<evidence type="ECO:0000256" key="2">
    <source>
        <dbReference type="ARBA" id="ARBA00022475"/>
    </source>
</evidence>
<feature type="transmembrane region" description="Helical" evidence="8">
    <location>
        <begin position="320"/>
        <end position="341"/>
    </location>
</feature>
<evidence type="ECO:0000313" key="10">
    <source>
        <dbReference type="EMBL" id="OGF98818.1"/>
    </source>
</evidence>
<feature type="transmembrane region" description="Helical" evidence="8">
    <location>
        <begin position="229"/>
        <end position="247"/>
    </location>
</feature>
<evidence type="ECO:0000256" key="6">
    <source>
        <dbReference type="ARBA" id="ARBA00022989"/>
    </source>
</evidence>
<keyword evidence="5 8" id="KW-0812">Transmembrane</keyword>
<dbReference type="Proteomes" id="UP000177396">
    <property type="component" value="Unassembled WGS sequence"/>
</dbReference>
<organism evidence="10 11">
    <name type="scientific">Candidatus Gottesmanbacteria bacterium RBG_16_38_7b</name>
    <dbReference type="NCBI Taxonomy" id="1798372"/>
    <lineage>
        <taxon>Bacteria</taxon>
        <taxon>Candidatus Gottesmaniibacteriota</taxon>
    </lineage>
</organism>
<dbReference type="EMBL" id="MFJB01000083">
    <property type="protein sequence ID" value="OGF98818.1"/>
    <property type="molecule type" value="Genomic_DNA"/>
</dbReference>
<dbReference type="InterPro" id="IPR050297">
    <property type="entry name" value="LipidA_mod_glycosyltrf_83"/>
</dbReference>
<keyword evidence="6 8" id="KW-1133">Transmembrane helix</keyword>
<dbReference type="PANTHER" id="PTHR33908:SF11">
    <property type="entry name" value="MEMBRANE PROTEIN"/>
    <property type="match status" value="1"/>
</dbReference>
<evidence type="ECO:0000256" key="3">
    <source>
        <dbReference type="ARBA" id="ARBA00022676"/>
    </source>
</evidence>
<proteinExistence type="predicted"/>
<feature type="transmembrane region" description="Helical" evidence="8">
    <location>
        <begin position="348"/>
        <end position="368"/>
    </location>
</feature>
<keyword evidence="7 8" id="KW-0472">Membrane</keyword>
<feature type="transmembrane region" description="Helical" evidence="8">
    <location>
        <begin position="134"/>
        <end position="152"/>
    </location>
</feature>
<evidence type="ECO:0000256" key="7">
    <source>
        <dbReference type="ARBA" id="ARBA00023136"/>
    </source>
</evidence>
<comment type="caution">
    <text evidence="10">The sequence shown here is derived from an EMBL/GenBank/DDBJ whole genome shotgun (WGS) entry which is preliminary data.</text>
</comment>